<evidence type="ECO:0008006" key="3">
    <source>
        <dbReference type="Google" id="ProtNLM"/>
    </source>
</evidence>
<dbReference type="Proteomes" id="UP000266723">
    <property type="component" value="Unassembled WGS sequence"/>
</dbReference>
<keyword evidence="2" id="KW-1185">Reference proteome</keyword>
<evidence type="ECO:0000313" key="1">
    <source>
        <dbReference type="EMBL" id="KAF3529187.1"/>
    </source>
</evidence>
<sequence length="173" mass="20285">MKGIQVSEMYEYNDVVHAFNDMGASGFNPHDIGYSKEDSDRYVRRMFKDKAQFKLTMAIYAITKVCRFKFKYAKRFITAKRLDKECAWKVMAKQLDDSPTYLVKKEILDHTCPSDVRGQYRKHGTSKVLAALLRSKYERLHCGPRACELSEVLRTELNYTCTYRKAWKANDRP</sequence>
<name>A0ABQ7BA52_BRACR</name>
<protein>
    <recommendedName>
        <fullName evidence="3">Transposase MuDR plant domain-containing protein</fullName>
    </recommendedName>
</protein>
<reference evidence="1 2" key="1">
    <citation type="journal article" date="2020" name="BMC Genomics">
        <title>Intraspecific diversification of the crop wild relative Brassica cretica Lam. using demographic model selection.</title>
        <authorList>
            <person name="Kioukis A."/>
            <person name="Michalopoulou V.A."/>
            <person name="Briers L."/>
            <person name="Pirintsos S."/>
            <person name="Studholme D.J."/>
            <person name="Pavlidis P."/>
            <person name="Sarris P.F."/>
        </authorList>
    </citation>
    <scope>NUCLEOTIDE SEQUENCE [LARGE SCALE GENOMIC DNA]</scope>
    <source>
        <strain evidence="2">cv. PFS-1207/04</strain>
    </source>
</reference>
<comment type="caution">
    <text evidence="1">The sequence shown here is derived from an EMBL/GenBank/DDBJ whole genome shotgun (WGS) entry which is preliminary data.</text>
</comment>
<dbReference type="EMBL" id="QGKV02001507">
    <property type="protein sequence ID" value="KAF3529187.1"/>
    <property type="molecule type" value="Genomic_DNA"/>
</dbReference>
<proteinExistence type="predicted"/>
<gene>
    <name evidence="1" type="ORF">DY000_02040241</name>
</gene>
<evidence type="ECO:0000313" key="2">
    <source>
        <dbReference type="Proteomes" id="UP000266723"/>
    </source>
</evidence>
<organism evidence="1 2">
    <name type="scientific">Brassica cretica</name>
    <name type="common">Mustard</name>
    <dbReference type="NCBI Taxonomy" id="69181"/>
    <lineage>
        <taxon>Eukaryota</taxon>
        <taxon>Viridiplantae</taxon>
        <taxon>Streptophyta</taxon>
        <taxon>Embryophyta</taxon>
        <taxon>Tracheophyta</taxon>
        <taxon>Spermatophyta</taxon>
        <taxon>Magnoliopsida</taxon>
        <taxon>eudicotyledons</taxon>
        <taxon>Gunneridae</taxon>
        <taxon>Pentapetalae</taxon>
        <taxon>rosids</taxon>
        <taxon>malvids</taxon>
        <taxon>Brassicales</taxon>
        <taxon>Brassicaceae</taxon>
        <taxon>Brassiceae</taxon>
        <taxon>Brassica</taxon>
    </lineage>
</organism>
<accession>A0ABQ7BA52</accession>